<reference evidence="2" key="1">
    <citation type="journal article" date="2019" name="Int. J. Syst. Evol. Microbiol.">
        <title>The Global Catalogue of Microorganisms (GCM) 10K type strain sequencing project: providing services to taxonomists for standard genome sequencing and annotation.</title>
        <authorList>
            <consortium name="The Broad Institute Genomics Platform"/>
            <consortium name="The Broad Institute Genome Sequencing Center for Infectious Disease"/>
            <person name="Wu L."/>
            <person name="Ma J."/>
        </authorList>
    </citation>
    <scope>NUCLEOTIDE SEQUENCE [LARGE SCALE GENOMIC DNA]</scope>
    <source>
        <strain evidence="2">JCM 30346</strain>
    </source>
</reference>
<accession>A0ABW1NKD5</accession>
<dbReference type="EMBL" id="JBHSRF010000032">
    <property type="protein sequence ID" value="MFC6083701.1"/>
    <property type="molecule type" value="Genomic_DNA"/>
</dbReference>
<sequence length="88" mass="9190">MAHPSTAEQSALFVADLDTGTPISGVTSIGADPAASDAALVGDGYLWLATALPRPHPPACHRCHLPEVLPASAPVLWTCPRCHPQETR</sequence>
<name>A0ABW1NKD5_9ACTN</name>
<organism evidence="1 2">
    <name type="scientific">Sphaerisporangium aureirubrum</name>
    <dbReference type="NCBI Taxonomy" id="1544736"/>
    <lineage>
        <taxon>Bacteria</taxon>
        <taxon>Bacillati</taxon>
        <taxon>Actinomycetota</taxon>
        <taxon>Actinomycetes</taxon>
        <taxon>Streptosporangiales</taxon>
        <taxon>Streptosporangiaceae</taxon>
        <taxon>Sphaerisporangium</taxon>
    </lineage>
</organism>
<protein>
    <submittedName>
        <fullName evidence="1">Uncharacterized protein</fullName>
    </submittedName>
</protein>
<comment type="caution">
    <text evidence="1">The sequence shown here is derived from an EMBL/GenBank/DDBJ whole genome shotgun (WGS) entry which is preliminary data.</text>
</comment>
<evidence type="ECO:0000313" key="1">
    <source>
        <dbReference type="EMBL" id="MFC6083701.1"/>
    </source>
</evidence>
<proteinExistence type="predicted"/>
<gene>
    <name evidence="1" type="ORF">ACFP1K_21220</name>
</gene>
<dbReference type="RefSeq" id="WP_380755965.1">
    <property type="nucleotide sequence ID" value="NZ_JBHSRF010000032.1"/>
</dbReference>
<dbReference type="Proteomes" id="UP001596137">
    <property type="component" value="Unassembled WGS sequence"/>
</dbReference>
<keyword evidence="2" id="KW-1185">Reference proteome</keyword>
<evidence type="ECO:0000313" key="2">
    <source>
        <dbReference type="Proteomes" id="UP001596137"/>
    </source>
</evidence>